<protein>
    <submittedName>
        <fullName evidence="1">Uncharacterized protein</fullName>
    </submittedName>
</protein>
<evidence type="ECO:0000313" key="1">
    <source>
        <dbReference type="RefSeq" id="XP_059604374.1"/>
    </source>
</evidence>
<accession>A0AAJ8BV22</accession>
<dbReference type="KEGG" id="ang:An11g08740"/>
<organism evidence="1">
    <name type="scientific">Aspergillus niger</name>
    <dbReference type="NCBI Taxonomy" id="5061"/>
    <lineage>
        <taxon>Eukaryota</taxon>
        <taxon>Fungi</taxon>
        <taxon>Dikarya</taxon>
        <taxon>Ascomycota</taxon>
        <taxon>Pezizomycotina</taxon>
        <taxon>Eurotiomycetes</taxon>
        <taxon>Eurotiomycetidae</taxon>
        <taxon>Eurotiales</taxon>
        <taxon>Aspergillaceae</taxon>
        <taxon>Aspergillus</taxon>
        <taxon>Aspergillus subgen. Circumdati</taxon>
    </lineage>
</organism>
<name>A0AAJ8BV22_ASPNG</name>
<dbReference type="GeneID" id="84592393"/>
<gene>
    <name evidence="1" type="ORF">An11g08740</name>
</gene>
<reference evidence="1" key="2">
    <citation type="submission" date="2025-08" db="UniProtKB">
        <authorList>
            <consortium name="RefSeq"/>
        </authorList>
    </citation>
    <scope>IDENTIFICATION</scope>
</reference>
<reference evidence="1" key="1">
    <citation type="submission" date="2025-02" db="EMBL/GenBank/DDBJ databases">
        <authorList>
            <consortium name="NCBI Genome Project"/>
        </authorList>
    </citation>
    <scope>NUCLEOTIDE SEQUENCE</scope>
</reference>
<proteinExistence type="predicted"/>
<dbReference type="VEuPathDB" id="FungiDB:An11g08740"/>
<dbReference type="RefSeq" id="XP_059604374.1">
    <property type="nucleotide sequence ID" value="XM_059750472.1"/>
</dbReference>
<dbReference type="AlphaFoldDB" id="A0AAJ8BV22"/>
<sequence>MLAAKALRSITCTTPNHSFTAAVVDNITALCK</sequence>